<comment type="caution">
    <text evidence="1">The sequence shown here is derived from an EMBL/GenBank/DDBJ whole genome shotgun (WGS) entry which is preliminary data.</text>
</comment>
<dbReference type="InterPro" id="IPR000801">
    <property type="entry name" value="Esterase-like"/>
</dbReference>
<dbReference type="STRING" id="1163407.UU7_02632"/>
<dbReference type="SUPFAM" id="SSF53474">
    <property type="entry name" value="alpha/beta-Hydrolases"/>
    <property type="match status" value="1"/>
</dbReference>
<dbReference type="Proteomes" id="UP000003226">
    <property type="component" value="Unassembled WGS sequence"/>
</dbReference>
<keyword evidence="2" id="KW-1185">Reference proteome</keyword>
<gene>
    <name evidence="1" type="ORF">UU7_02632</name>
</gene>
<dbReference type="PATRIC" id="fig|1163407.3.peg.520"/>
<dbReference type="Pfam" id="PF00756">
    <property type="entry name" value="Esterase"/>
    <property type="match status" value="1"/>
</dbReference>
<reference evidence="1 2" key="1">
    <citation type="journal article" date="2012" name="J. Bacteriol.">
        <title>Genome sequences for six rhodanobacter strains, isolated from soils and the terrestrial subsurface, with variable denitrification capabilities.</title>
        <authorList>
            <person name="Kostka J.E."/>
            <person name="Green S.J."/>
            <person name="Rishishwar L."/>
            <person name="Prakash O."/>
            <person name="Katz L.S."/>
            <person name="Marino-Ramirez L."/>
            <person name="Jordan I.K."/>
            <person name="Munk C."/>
            <person name="Ivanova N."/>
            <person name="Mikhailova N."/>
            <person name="Watson D.B."/>
            <person name="Brown S.D."/>
            <person name="Palumbo A.V."/>
            <person name="Brooks S.C."/>
        </authorList>
    </citation>
    <scope>NUCLEOTIDE SEQUENCE [LARGE SCALE GENOMIC DNA]</scope>
    <source>
        <strain evidence="1 2">B39</strain>
    </source>
</reference>
<evidence type="ECO:0008006" key="3">
    <source>
        <dbReference type="Google" id="ProtNLM"/>
    </source>
</evidence>
<dbReference type="InterPro" id="IPR029058">
    <property type="entry name" value="AB_hydrolase_fold"/>
</dbReference>
<evidence type="ECO:0000313" key="1">
    <source>
        <dbReference type="EMBL" id="EIL95021.1"/>
    </source>
</evidence>
<organism evidence="1 2">
    <name type="scientific">Rhodanobacter spathiphylli B39</name>
    <dbReference type="NCBI Taxonomy" id="1163407"/>
    <lineage>
        <taxon>Bacteria</taxon>
        <taxon>Pseudomonadati</taxon>
        <taxon>Pseudomonadota</taxon>
        <taxon>Gammaproteobacteria</taxon>
        <taxon>Lysobacterales</taxon>
        <taxon>Rhodanobacteraceae</taxon>
        <taxon>Rhodanobacter</taxon>
    </lineage>
</organism>
<sequence>MLGNPGDIEMRDLRGVAAIVLGCGLFASVAVARTEAPVAHSQFHIQLGGTLTRPTSGRLLLFAVDAKAAVAAARDGKVEQIDASPFGATQASVAAREVDRLVPGQGVDIDADALAFPAGWSKLPPGDYLVQAVLDVNHDYNYGGRGAGDLVSDVVRMHLPASTTPTLQLARVLPADAAWTLSPSTPEEVRKALPDARSHSRPIDFVSPSLSAFWGRPIHMRGWVVLPPGYDTNTASRYPVVYSTHGFGGNADRFTGSIARVWQGMSSGQMPPMIWVFLDESSATGTHEFADSVNNGPWGQALTTELIPQLESRYRMDGKANGRFLNGHSSGGWATLWLQIRYPKVFGGTWSTSPDSSDFHDFTGVDLYAPHANVYRRADGTAYPLVRDKGKVLASFEDFARLERVLGEYGGQMASFDWVFSPRGADGRPMPMFDRDTGAVDPAVVAYWRDHYDIAHLVQLNWPQLKADLDGKIHLYVGTADTFYLDGAAHRLKAALDGLHASSDFHFLPERTHFDLYVVGKDRMGLLKQISWEMYAIARPDSKLKPVAAP</sequence>
<dbReference type="EMBL" id="AJXT01000004">
    <property type="protein sequence ID" value="EIL95021.1"/>
    <property type="molecule type" value="Genomic_DNA"/>
</dbReference>
<accession>I4W6D0</accession>
<dbReference type="PANTHER" id="PTHR48098">
    <property type="entry name" value="ENTEROCHELIN ESTERASE-RELATED"/>
    <property type="match status" value="1"/>
</dbReference>
<dbReference type="AlphaFoldDB" id="I4W6D0"/>
<proteinExistence type="predicted"/>
<name>I4W6D0_9GAMM</name>
<dbReference type="eggNOG" id="COG2382">
    <property type="taxonomic scope" value="Bacteria"/>
</dbReference>
<dbReference type="InterPro" id="IPR050583">
    <property type="entry name" value="Mycobacterial_A85_antigen"/>
</dbReference>
<dbReference type="PANTHER" id="PTHR48098:SF3">
    <property type="entry name" value="IRON(III) ENTEROBACTIN ESTERASE"/>
    <property type="match status" value="1"/>
</dbReference>
<evidence type="ECO:0000313" key="2">
    <source>
        <dbReference type="Proteomes" id="UP000003226"/>
    </source>
</evidence>
<dbReference type="Gene3D" id="3.40.50.1820">
    <property type="entry name" value="alpha/beta hydrolase"/>
    <property type="match status" value="1"/>
</dbReference>
<protein>
    <recommendedName>
        <fullName evidence="3">Enterochelin esterase</fullName>
    </recommendedName>
</protein>